<dbReference type="InterPro" id="IPR031701">
    <property type="entry name" value="SIX1_SD"/>
</dbReference>
<dbReference type="PROSITE" id="PS50071">
    <property type="entry name" value="HOMEOBOX_2"/>
    <property type="match status" value="2"/>
</dbReference>
<evidence type="ECO:0000256" key="3">
    <source>
        <dbReference type="ARBA" id="ARBA00022473"/>
    </source>
</evidence>
<accession>A0A915NRN3</accession>
<dbReference type="Proteomes" id="UP000887560">
    <property type="component" value="Unplaced"/>
</dbReference>
<dbReference type="PANTHER" id="PTHR10390">
    <property type="entry name" value="HOMEOBOX PROTEIN SIX"/>
    <property type="match status" value="1"/>
</dbReference>
<reference evidence="12" key="1">
    <citation type="submission" date="2022-11" db="UniProtKB">
        <authorList>
            <consortium name="WormBaseParasite"/>
        </authorList>
    </citation>
    <scope>IDENTIFICATION</scope>
</reference>
<evidence type="ECO:0000259" key="10">
    <source>
        <dbReference type="PROSITE" id="PS50071"/>
    </source>
</evidence>
<dbReference type="Gene3D" id="1.10.10.60">
    <property type="entry name" value="Homeodomain-like"/>
    <property type="match status" value="2"/>
</dbReference>
<evidence type="ECO:0000256" key="7">
    <source>
        <dbReference type="PROSITE-ProRule" id="PRU00108"/>
    </source>
</evidence>
<dbReference type="InterPro" id="IPR035161">
    <property type="entry name" value="DUF5332"/>
</dbReference>
<keyword evidence="4 7" id="KW-0238">DNA-binding</keyword>
<dbReference type="InterPro" id="IPR017970">
    <property type="entry name" value="Homeobox_CS"/>
</dbReference>
<dbReference type="FunFam" id="1.10.10.60:FF:000046">
    <property type="entry name" value="SIX homeobox 3"/>
    <property type="match status" value="1"/>
</dbReference>
<evidence type="ECO:0000313" key="12">
    <source>
        <dbReference type="WBParaSite" id="scf7180000419608.g4079"/>
    </source>
</evidence>
<feature type="DNA-binding region" description="Homeobox" evidence="7">
    <location>
        <begin position="133"/>
        <end position="175"/>
    </location>
</feature>
<name>A0A915NRN3_9BILA</name>
<dbReference type="PROSITE" id="PS00027">
    <property type="entry name" value="HOMEOBOX_1"/>
    <property type="match status" value="2"/>
</dbReference>
<organism evidence="11 12">
    <name type="scientific">Meloidogyne floridensis</name>
    <dbReference type="NCBI Taxonomy" id="298350"/>
    <lineage>
        <taxon>Eukaryota</taxon>
        <taxon>Metazoa</taxon>
        <taxon>Ecdysozoa</taxon>
        <taxon>Nematoda</taxon>
        <taxon>Chromadorea</taxon>
        <taxon>Rhabditida</taxon>
        <taxon>Tylenchina</taxon>
        <taxon>Tylenchomorpha</taxon>
        <taxon>Tylenchoidea</taxon>
        <taxon>Meloidogynidae</taxon>
        <taxon>Meloidogyninae</taxon>
        <taxon>Meloidogyne</taxon>
    </lineage>
</organism>
<comment type="subcellular location">
    <subcellularLocation>
        <location evidence="1 7 8">Nucleus</location>
    </subcellularLocation>
</comment>
<dbReference type="AlphaFoldDB" id="A0A915NRN3"/>
<evidence type="ECO:0000256" key="5">
    <source>
        <dbReference type="ARBA" id="ARBA00023155"/>
    </source>
</evidence>
<evidence type="ECO:0000256" key="6">
    <source>
        <dbReference type="ARBA" id="ARBA00023242"/>
    </source>
</evidence>
<evidence type="ECO:0000256" key="2">
    <source>
        <dbReference type="ARBA" id="ARBA00008161"/>
    </source>
</evidence>
<sequence length="663" mass="76016">LDVSSLTDDQLECLCLVLENFENFRGLELLLNLLPPTIPEKSLAKSVLLRVKAVLLFHQGRYEEFKEYIKLNKFKQKDHNLLQNLWNEANYAEASKQRTKPLDAVSRYRIRKKNIFPSSIWDGEGTTREILKQAYKIDSIPNIQTKQELAKQTELSVLQVSNWFKNQRQRARQNIRFYSDFIYSVEQVNFLCEVMQRHNLIDNLARFLWTIPPIEEYRYSESDLWMKAHYCEAEKIRGREETLGAVSKYRIRRKFPLPRTIWDGEETSYCFRESSRAILRLSYRENPYPSPKAKKELAERTSLTQTQVSNWFKNRRQRDRAAGGSRDGQPPLSHSVDRDEEVFTFINGDTSAAEDEQQISNSLINTSTTNIFNKKTKKEEEGILLNNNQIILENNKIEEKYLLKTINNSVYTPSSSLSTSFQNREGINDNNIIINPKILNNFHQNINQTMLGNGGGIAAAWMGIAYGNGGNGRGVDPRSCVQLDSLQSSFENATIGKNLYNELDKNIDYGCIFTSGCMEECNKCPLCMTSKQQLVDVLSGNRRANDGECAILVNCAGECVKESNQDLTKIIFVLRHKCAFHCFDGSCPKCSAFVTRIFNQICVVGDFRKRIQEWKGHCYEMFRAIVMAKFEEEFVKSGATPSIGNRSGAVGLIGIVQRRARLL</sequence>
<dbReference type="PANTHER" id="PTHR10390:SF61">
    <property type="entry name" value="HOMEOBOX PROTEIN SIX2"/>
    <property type="match status" value="1"/>
</dbReference>
<comment type="similarity">
    <text evidence="2">Belongs to the SIX/Sine oculis homeobox family.</text>
</comment>
<dbReference type="GO" id="GO:0005667">
    <property type="term" value="C:transcription regulator complex"/>
    <property type="evidence" value="ECO:0007669"/>
    <property type="project" value="TreeGrafter"/>
</dbReference>
<evidence type="ECO:0000313" key="11">
    <source>
        <dbReference type="Proteomes" id="UP000887560"/>
    </source>
</evidence>
<dbReference type="CDD" id="cd00086">
    <property type="entry name" value="homeodomain"/>
    <property type="match status" value="2"/>
</dbReference>
<feature type="domain" description="Homeobox" evidence="10">
    <location>
        <begin position="262"/>
        <end position="322"/>
    </location>
</feature>
<evidence type="ECO:0000256" key="4">
    <source>
        <dbReference type="ARBA" id="ARBA00023125"/>
    </source>
</evidence>
<dbReference type="GO" id="GO:0000978">
    <property type="term" value="F:RNA polymerase II cis-regulatory region sequence-specific DNA binding"/>
    <property type="evidence" value="ECO:0007669"/>
    <property type="project" value="TreeGrafter"/>
</dbReference>
<dbReference type="SMART" id="SM00389">
    <property type="entry name" value="HOX"/>
    <property type="match status" value="2"/>
</dbReference>
<proteinExistence type="inferred from homology"/>
<dbReference type="InterPro" id="IPR001356">
    <property type="entry name" value="HD"/>
</dbReference>
<dbReference type="SUPFAM" id="SSF46689">
    <property type="entry name" value="Homeodomain-like"/>
    <property type="match status" value="2"/>
</dbReference>
<feature type="region of interest" description="Disordered" evidence="9">
    <location>
        <begin position="308"/>
        <end position="340"/>
    </location>
</feature>
<evidence type="ECO:0000256" key="9">
    <source>
        <dbReference type="SAM" id="MobiDB-lite"/>
    </source>
</evidence>
<dbReference type="Pfam" id="PF16878">
    <property type="entry name" value="SIX1_SD"/>
    <property type="match status" value="2"/>
</dbReference>
<evidence type="ECO:0000256" key="1">
    <source>
        <dbReference type="ARBA" id="ARBA00004123"/>
    </source>
</evidence>
<protein>
    <submittedName>
        <fullName evidence="12">Homeobox domain-containing protein</fullName>
    </submittedName>
</protein>
<keyword evidence="11" id="KW-1185">Reference proteome</keyword>
<dbReference type="Pfam" id="PF17266">
    <property type="entry name" value="DUF5332"/>
    <property type="match status" value="1"/>
</dbReference>
<dbReference type="WBParaSite" id="scf7180000419608.g4079">
    <property type="protein sequence ID" value="scf7180000419608.g4079"/>
    <property type="gene ID" value="scf7180000419608.g4079"/>
</dbReference>
<evidence type="ECO:0000256" key="8">
    <source>
        <dbReference type="RuleBase" id="RU000682"/>
    </source>
</evidence>
<feature type="domain" description="Homeobox" evidence="10">
    <location>
        <begin position="131"/>
        <end position="174"/>
    </location>
</feature>
<dbReference type="InterPro" id="IPR009057">
    <property type="entry name" value="Homeodomain-like_sf"/>
</dbReference>
<feature type="DNA-binding region" description="Homeobox" evidence="7">
    <location>
        <begin position="264"/>
        <end position="323"/>
    </location>
</feature>
<keyword evidence="6 7" id="KW-0539">Nucleus</keyword>
<dbReference type="Pfam" id="PF00046">
    <property type="entry name" value="Homeodomain"/>
    <property type="match status" value="2"/>
</dbReference>
<keyword evidence="5 7" id="KW-0371">Homeobox</keyword>
<keyword evidence="3" id="KW-0217">Developmental protein</keyword>
<dbReference type="GO" id="GO:0005634">
    <property type="term" value="C:nucleus"/>
    <property type="evidence" value="ECO:0007669"/>
    <property type="project" value="UniProtKB-SubCell"/>
</dbReference>
<dbReference type="GO" id="GO:0000981">
    <property type="term" value="F:DNA-binding transcription factor activity, RNA polymerase II-specific"/>
    <property type="evidence" value="ECO:0007669"/>
    <property type="project" value="InterPro"/>
</dbReference>